<evidence type="ECO:0000256" key="1">
    <source>
        <dbReference type="ARBA" id="ARBA00001298"/>
    </source>
</evidence>
<sequence length="92" mass="10782">MNFIPTQINGCHSLESEFIKNKRGYFMISFKENALKKEVHQDVHFVQNYQCFSTTGVLRGVHCQTEIHAQANELISDKHFVLLTLENEKKIW</sequence>
<dbReference type="InterPro" id="IPR000888">
    <property type="entry name" value="RmlC-like"/>
</dbReference>
<gene>
    <name evidence="8" type="ORF">SAMN04488131_102289</name>
</gene>
<organism evidence="8 9">
    <name type="scientific">Flavobacterium xueshanense</name>
    <dbReference type="NCBI Taxonomy" id="935223"/>
    <lineage>
        <taxon>Bacteria</taxon>
        <taxon>Pseudomonadati</taxon>
        <taxon>Bacteroidota</taxon>
        <taxon>Flavobacteriia</taxon>
        <taxon>Flavobacteriales</taxon>
        <taxon>Flavobacteriaceae</taxon>
        <taxon>Flavobacterium</taxon>
    </lineage>
</organism>
<evidence type="ECO:0000256" key="3">
    <source>
        <dbReference type="ARBA" id="ARBA00012098"/>
    </source>
</evidence>
<evidence type="ECO:0000313" key="8">
    <source>
        <dbReference type="EMBL" id="SFE53388.1"/>
    </source>
</evidence>
<evidence type="ECO:0000256" key="4">
    <source>
        <dbReference type="ARBA" id="ARBA00019595"/>
    </source>
</evidence>
<dbReference type="Proteomes" id="UP000198596">
    <property type="component" value="Unassembled WGS sequence"/>
</dbReference>
<comment type="function">
    <text evidence="2">Catalyzes the epimerization of the C3' and C5'positions of dTDP-6-deoxy-D-xylo-4-hexulose, forming dTDP-6-deoxy-L-lyxo-4-hexulose.</text>
</comment>
<evidence type="ECO:0000313" key="9">
    <source>
        <dbReference type="Proteomes" id="UP000198596"/>
    </source>
</evidence>
<evidence type="ECO:0000256" key="2">
    <source>
        <dbReference type="ARBA" id="ARBA00001997"/>
    </source>
</evidence>
<dbReference type="AlphaFoldDB" id="A0A1I2BBX3"/>
<dbReference type="STRING" id="935223.SAMN04488131_102289"/>
<dbReference type="EC" id="5.1.3.13" evidence="3"/>
<dbReference type="InterPro" id="IPR014710">
    <property type="entry name" value="RmlC-like_jellyroll"/>
</dbReference>
<accession>A0A1I2BBX3</accession>
<name>A0A1I2BBX3_9FLAO</name>
<dbReference type="EMBL" id="FONQ01000002">
    <property type="protein sequence ID" value="SFE53388.1"/>
    <property type="molecule type" value="Genomic_DNA"/>
</dbReference>
<dbReference type="OrthoDB" id="9800680at2"/>
<dbReference type="Pfam" id="PF00908">
    <property type="entry name" value="dTDP_sugar_isom"/>
    <property type="match status" value="1"/>
</dbReference>
<dbReference type="GO" id="GO:0008830">
    <property type="term" value="F:dTDP-4-dehydrorhamnose 3,5-epimerase activity"/>
    <property type="evidence" value="ECO:0007669"/>
    <property type="project" value="UniProtKB-EC"/>
</dbReference>
<comment type="catalytic activity">
    <reaction evidence="1">
        <text>dTDP-4-dehydro-6-deoxy-alpha-D-glucose = dTDP-4-dehydro-beta-L-rhamnose</text>
        <dbReference type="Rhea" id="RHEA:16969"/>
        <dbReference type="ChEBI" id="CHEBI:57649"/>
        <dbReference type="ChEBI" id="CHEBI:62830"/>
        <dbReference type="EC" id="5.1.3.13"/>
    </reaction>
</comment>
<protein>
    <recommendedName>
        <fullName evidence="4">dTDP-4-dehydrorhamnose 3,5-epimerase</fullName>
        <ecNumber evidence="3">5.1.3.13</ecNumber>
    </recommendedName>
    <alternativeName>
        <fullName evidence="6">Thymidine diphospho-4-keto-rhamnose 3,5-epimerase</fullName>
    </alternativeName>
    <alternativeName>
        <fullName evidence="5">dTDP-4-keto-6-deoxyglucose 3,5-epimerase</fullName>
    </alternativeName>
    <alternativeName>
        <fullName evidence="7">dTDP-6-deoxy-D-xylo-4-hexulose 3,5-epimerase</fullName>
    </alternativeName>
</protein>
<proteinExistence type="predicted"/>
<dbReference type="SUPFAM" id="SSF51182">
    <property type="entry name" value="RmlC-like cupins"/>
    <property type="match status" value="1"/>
</dbReference>
<keyword evidence="9" id="KW-1185">Reference proteome</keyword>
<evidence type="ECO:0000256" key="7">
    <source>
        <dbReference type="ARBA" id="ARBA00033311"/>
    </source>
</evidence>
<dbReference type="InterPro" id="IPR011051">
    <property type="entry name" value="RmlC_Cupin_sf"/>
</dbReference>
<reference evidence="9" key="1">
    <citation type="submission" date="2016-10" db="EMBL/GenBank/DDBJ databases">
        <authorList>
            <person name="Varghese N."/>
            <person name="Submissions S."/>
        </authorList>
    </citation>
    <scope>NUCLEOTIDE SEQUENCE [LARGE SCALE GENOMIC DNA]</scope>
    <source>
        <strain evidence="9">CGMCC 1.9227</strain>
    </source>
</reference>
<dbReference type="Gene3D" id="2.60.120.10">
    <property type="entry name" value="Jelly Rolls"/>
    <property type="match status" value="1"/>
</dbReference>
<evidence type="ECO:0000256" key="6">
    <source>
        <dbReference type="ARBA" id="ARBA00031424"/>
    </source>
</evidence>
<dbReference type="RefSeq" id="WP_091203336.1">
    <property type="nucleotide sequence ID" value="NZ_FONQ01000002.1"/>
</dbReference>
<evidence type="ECO:0000256" key="5">
    <source>
        <dbReference type="ARBA" id="ARBA00029758"/>
    </source>
</evidence>